<comment type="caution">
    <text evidence="1">The sequence shown here is derived from an EMBL/GenBank/DDBJ whole genome shotgun (WGS) entry which is preliminary data.</text>
</comment>
<dbReference type="EMBL" id="BOMI01000033">
    <property type="protein sequence ID" value="GID73327.1"/>
    <property type="molecule type" value="Genomic_DNA"/>
</dbReference>
<name>A0ABQ3Y053_9ACTN</name>
<accession>A0ABQ3Y053</accession>
<gene>
    <name evidence="1" type="ORF">Ade02nite_19680</name>
</gene>
<evidence type="ECO:0000313" key="2">
    <source>
        <dbReference type="Proteomes" id="UP000609879"/>
    </source>
</evidence>
<protein>
    <recommendedName>
        <fullName evidence="3">Phage tail protein</fullName>
    </recommendedName>
</protein>
<evidence type="ECO:0008006" key="3">
    <source>
        <dbReference type="Google" id="ProtNLM"/>
    </source>
</evidence>
<keyword evidence="2" id="KW-1185">Reference proteome</keyword>
<reference evidence="1 2" key="1">
    <citation type="submission" date="2021-01" db="EMBL/GenBank/DDBJ databases">
        <title>Whole genome shotgun sequence of Actinoplanes deccanensis NBRC 13994.</title>
        <authorList>
            <person name="Komaki H."/>
            <person name="Tamura T."/>
        </authorList>
    </citation>
    <scope>NUCLEOTIDE SEQUENCE [LARGE SCALE GENOMIC DNA]</scope>
    <source>
        <strain evidence="1 2">NBRC 13994</strain>
    </source>
</reference>
<proteinExistence type="predicted"/>
<evidence type="ECO:0000313" key="1">
    <source>
        <dbReference type="EMBL" id="GID73327.1"/>
    </source>
</evidence>
<dbReference type="Proteomes" id="UP000609879">
    <property type="component" value="Unassembled WGS sequence"/>
</dbReference>
<sequence>MPDYPAGYSLFGGASSQTGTNLLTVGEETIARDMAISGGMITNTQVLRLTHFTARKSESTTQVRMISGGTAAAATPTLVRMGLYLVDGNGDGTLVASTANDTSLFAATNTAYTRSWTAPYAKVAGQRYALGVLVVTAATAPQLVGNSIAGVGAAAEPSVAPRLSGSLAGQADLPASFTAASLAATGQRFYGVLLP</sequence>
<dbReference type="RefSeq" id="WP_203761252.1">
    <property type="nucleotide sequence ID" value="NZ_BAAABO010000029.1"/>
</dbReference>
<organism evidence="1 2">
    <name type="scientific">Paractinoplanes deccanensis</name>
    <dbReference type="NCBI Taxonomy" id="113561"/>
    <lineage>
        <taxon>Bacteria</taxon>
        <taxon>Bacillati</taxon>
        <taxon>Actinomycetota</taxon>
        <taxon>Actinomycetes</taxon>
        <taxon>Micromonosporales</taxon>
        <taxon>Micromonosporaceae</taxon>
        <taxon>Paractinoplanes</taxon>
    </lineage>
</organism>